<evidence type="ECO:0000313" key="2">
    <source>
        <dbReference type="EMBL" id="MFC6825975.1"/>
    </source>
</evidence>
<dbReference type="AlphaFoldDB" id="A0ABD5TZW9"/>
<name>A0ABD5TZW9_9EURY</name>
<dbReference type="RefSeq" id="WP_379696883.1">
    <property type="nucleotide sequence ID" value="NZ_JBHSXH010000015.1"/>
</dbReference>
<reference evidence="2 3" key="1">
    <citation type="journal article" date="2019" name="Int. J. Syst. Evol. Microbiol.">
        <title>The Global Catalogue of Microorganisms (GCM) 10K type strain sequencing project: providing services to taxonomists for standard genome sequencing and annotation.</title>
        <authorList>
            <consortium name="The Broad Institute Genomics Platform"/>
            <consortium name="The Broad Institute Genome Sequencing Center for Infectious Disease"/>
            <person name="Wu L."/>
            <person name="Ma J."/>
        </authorList>
    </citation>
    <scope>NUCLEOTIDE SEQUENCE [LARGE SCALE GENOMIC DNA]</scope>
    <source>
        <strain evidence="2 3">YIM 94188</strain>
    </source>
</reference>
<comment type="caution">
    <text evidence="2">The sequence shown here is derived from an EMBL/GenBank/DDBJ whole genome shotgun (WGS) entry which is preliminary data.</text>
</comment>
<proteinExistence type="predicted"/>
<evidence type="ECO:0000313" key="3">
    <source>
        <dbReference type="Proteomes" id="UP001596408"/>
    </source>
</evidence>
<sequence length="72" mass="7751">MSNDSDEEPRVPIVCDECETTSRVPLPEVADAVAKHNDRLHDGEDVAGIDPEIIRHVTDLAAEDLGLTGDGE</sequence>
<keyword evidence="3" id="KW-1185">Reference proteome</keyword>
<dbReference type="InterPro" id="IPR058462">
    <property type="entry name" value="DUF8149"/>
</dbReference>
<feature type="domain" description="DUF8149" evidence="1">
    <location>
        <begin position="4"/>
        <end position="70"/>
    </location>
</feature>
<gene>
    <name evidence="2" type="ORF">ACFQEV_13375</name>
</gene>
<organism evidence="2 3">
    <name type="scientific">Halopelagius fulvigenes</name>
    <dbReference type="NCBI Taxonomy" id="1198324"/>
    <lineage>
        <taxon>Archaea</taxon>
        <taxon>Methanobacteriati</taxon>
        <taxon>Methanobacteriota</taxon>
        <taxon>Stenosarchaea group</taxon>
        <taxon>Halobacteria</taxon>
        <taxon>Halobacteriales</taxon>
        <taxon>Haloferacaceae</taxon>
    </lineage>
</organism>
<dbReference type="EMBL" id="JBHSXH010000015">
    <property type="protein sequence ID" value="MFC6825975.1"/>
    <property type="molecule type" value="Genomic_DNA"/>
</dbReference>
<dbReference type="Pfam" id="PF26476">
    <property type="entry name" value="DUF8149"/>
    <property type="match status" value="1"/>
</dbReference>
<protein>
    <recommendedName>
        <fullName evidence="1">DUF8149 domain-containing protein</fullName>
    </recommendedName>
</protein>
<evidence type="ECO:0000259" key="1">
    <source>
        <dbReference type="Pfam" id="PF26476"/>
    </source>
</evidence>
<accession>A0ABD5TZW9</accession>
<dbReference type="Proteomes" id="UP001596408">
    <property type="component" value="Unassembled WGS sequence"/>
</dbReference>